<evidence type="ECO:0000256" key="2">
    <source>
        <dbReference type="ARBA" id="ARBA00022692"/>
    </source>
</evidence>
<name>A0AAD8ISI3_9APIA</name>
<evidence type="ECO:0000256" key="1">
    <source>
        <dbReference type="ARBA" id="ARBA00004167"/>
    </source>
</evidence>
<organism evidence="6 7">
    <name type="scientific">Heracleum sosnowskyi</name>
    <dbReference type="NCBI Taxonomy" id="360622"/>
    <lineage>
        <taxon>Eukaryota</taxon>
        <taxon>Viridiplantae</taxon>
        <taxon>Streptophyta</taxon>
        <taxon>Embryophyta</taxon>
        <taxon>Tracheophyta</taxon>
        <taxon>Spermatophyta</taxon>
        <taxon>Magnoliopsida</taxon>
        <taxon>eudicotyledons</taxon>
        <taxon>Gunneridae</taxon>
        <taxon>Pentapetalae</taxon>
        <taxon>asterids</taxon>
        <taxon>campanulids</taxon>
        <taxon>Apiales</taxon>
        <taxon>Apiaceae</taxon>
        <taxon>Apioideae</taxon>
        <taxon>apioid superclade</taxon>
        <taxon>Tordylieae</taxon>
        <taxon>Tordyliinae</taxon>
        <taxon>Heracleum</taxon>
    </lineage>
</organism>
<comment type="subcellular location">
    <subcellularLocation>
        <location evidence="1">Membrane</location>
        <topology evidence="1">Single-pass membrane protein</topology>
    </subcellularLocation>
</comment>
<keyword evidence="3" id="KW-1133">Transmembrane helix</keyword>
<keyword evidence="2" id="KW-0812">Transmembrane</keyword>
<protein>
    <submittedName>
        <fullName evidence="6">Uncharacterized protein</fullName>
    </submittedName>
</protein>
<proteinExistence type="inferred from homology"/>
<comment type="similarity">
    <text evidence="5">Belongs to the ROH1 family.</text>
</comment>
<evidence type="ECO:0000256" key="3">
    <source>
        <dbReference type="ARBA" id="ARBA00022989"/>
    </source>
</evidence>
<accession>A0AAD8ISI3</accession>
<dbReference type="EMBL" id="JAUIZM010000004">
    <property type="protein sequence ID" value="KAK1390269.1"/>
    <property type="molecule type" value="Genomic_DNA"/>
</dbReference>
<keyword evidence="4" id="KW-0472">Membrane</keyword>
<gene>
    <name evidence="6" type="ORF">POM88_018447</name>
</gene>
<sequence>MFLIEKKSTFPSFSPFRTASKRTPPIDYDSICTSFDESILRRLKPLSISTSSPPSITLSWLSLAVEFVSTTHAEAQALISKITSGSHDDGSKAIYLDYSVKLLDICNAISSDLEKLRNRRLLMSFVIRLLQVSDETATPAPEKLKKASDSITEWNNNTRGVPKRGGFENRGPEALIRDLAATIAKISPPRGKSTNVVKAVLRTIYAVGLVTVFVAGVAVSALHGVPEIVNVRVPAEFLWADSVNGLESLIFRGGRKVVLSELDDVATRASGVRDLIVAVNSGDNIEAKKLPLRNAVKELETSTSVFSEGLDRLSNGVSEMFRNVMSTRNVVLENFRVGPVEKQRK</sequence>
<dbReference type="PANTHER" id="PTHR31509">
    <property type="entry name" value="BPS1-LIKE PROTEIN"/>
    <property type="match status" value="1"/>
</dbReference>
<reference evidence="6" key="2">
    <citation type="submission" date="2023-05" db="EMBL/GenBank/DDBJ databases">
        <authorList>
            <person name="Schelkunov M.I."/>
        </authorList>
    </citation>
    <scope>NUCLEOTIDE SEQUENCE</scope>
    <source>
        <strain evidence="6">Hsosn_3</strain>
        <tissue evidence="6">Leaf</tissue>
    </source>
</reference>
<dbReference type="AlphaFoldDB" id="A0AAD8ISI3"/>
<reference evidence="6" key="1">
    <citation type="submission" date="2023-02" db="EMBL/GenBank/DDBJ databases">
        <title>Genome of toxic invasive species Heracleum sosnowskyi carries increased number of genes despite the absence of recent whole-genome duplications.</title>
        <authorList>
            <person name="Schelkunov M."/>
            <person name="Shtratnikova V."/>
            <person name="Makarenko M."/>
            <person name="Klepikova A."/>
            <person name="Omelchenko D."/>
            <person name="Novikova G."/>
            <person name="Obukhova E."/>
            <person name="Bogdanov V."/>
            <person name="Penin A."/>
            <person name="Logacheva M."/>
        </authorList>
    </citation>
    <scope>NUCLEOTIDE SEQUENCE</scope>
    <source>
        <strain evidence="6">Hsosn_3</strain>
        <tissue evidence="6">Leaf</tissue>
    </source>
</reference>
<keyword evidence="7" id="KW-1185">Reference proteome</keyword>
<dbReference type="Pfam" id="PF05633">
    <property type="entry name" value="ROH1-like"/>
    <property type="match status" value="1"/>
</dbReference>
<dbReference type="Proteomes" id="UP001237642">
    <property type="component" value="Unassembled WGS sequence"/>
</dbReference>
<dbReference type="GO" id="GO:0016020">
    <property type="term" value="C:membrane"/>
    <property type="evidence" value="ECO:0007669"/>
    <property type="project" value="UniProtKB-SubCell"/>
</dbReference>
<comment type="caution">
    <text evidence="6">The sequence shown here is derived from an EMBL/GenBank/DDBJ whole genome shotgun (WGS) entry which is preliminary data.</text>
</comment>
<dbReference type="InterPro" id="IPR008511">
    <property type="entry name" value="ROH1-like"/>
</dbReference>
<evidence type="ECO:0000256" key="4">
    <source>
        <dbReference type="ARBA" id="ARBA00023136"/>
    </source>
</evidence>
<evidence type="ECO:0000256" key="5">
    <source>
        <dbReference type="ARBA" id="ARBA00035114"/>
    </source>
</evidence>
<evidence type="ECO:0000313" key="7">
    <source>
        <dbReference type="Proteomes" id="UP001237642"/>
    </source>
</evidence>
<evidence type="ECO:0000313" key="6">
    <source>
        <dbReference type="EMBL" id="KAK1390269.1"/>
    </source>
</evidence>